<reference evidence="1" key="1">
    <citation type="journal article" date="2019" name="Environ. Microbiol.">
        <title>Fungal ecological strategies reflected in gene transcription - a case study of two litter decomposers.</title>
        <authorList>
            <person name="Barbi F."/>
            <person name="Kohler A."/>
            <person name="Barry K."/>
            <person name="Baskaran P."/>
            <person name="Daum C."/>
            <person name="Fauchery L."/>
            <person name="Ihrmark K."/>
            <person name="Kuo A."/>
            <person name="LaButti K."/>
            <person name="Lipzen A."/>
            <person name="Morin E."/>
            <person name="Grigoriev I.V."/>
            <person name="Henrissat B."/>
            <person name="Lindahl B."/>
            <person name="Martin F."/>
        </authorList>
    </citation>
    <scope>NUCLEOTIDE SEQUENCE</scope>
    <source>
        <strain evidence="1">JB14</strain>
    </source>
</reference>
<evidence type="ECO:0008006" key="3">
    <source>
        <dbReference type="Google" id="ProtNLM"/>
    </source>
</evidence>
<accession>A0A6A4HRP7</accession>
<protein>
    <recommendedName>
        <fullName evidence="3">N-acetyltransferase domain-containing protein</fullName>
    </recommendedName>
</protein>
<evidence type="ECO:0000313" key="2">
    <source>
        <dbReference type="Proteomes" id="UP000799118"/>
    </source>
</evidence>
<organism evidence="1 2">
    <name type="scientific">Gymnopus androsaceus JB14</name>
    <dbReference type="NCBI Taxonomy" id="1447944"/>
    <lineage>
        <taxon>Eukaryota</taxon>
        <taxon>Fungi</taxon>
        <taxon>Dikarya</taxon>
        <taxon>Basidiomycota</taxon>
        <taxon>Agaricomycotina</taxon>
        <taxon>Agaricomycetes</taxon>
        <taxon>Agaricomycetidae</taxon>
        <taxon>Agaricales</taxon>
        <taxon>Marasmiineae</taxon>
        <taxon>Omphalotaceae</taxon>
        <taxon>Gymnopus</taxon>
    </lineage>
</organism>
<dbReference type="Proteomes" id="UP000799118">
    <property type="component" value="Unassembled WGS sequence"/>
</dbReference>
<dbReference type="OrthoDB" id="544277at2759"/>
<gene>
    <name evidence="1" type="ORF">BT96DRAFT_991796</name>
</gene>
<name>A0A6A4HRP7_9AGAR</name>
<evidence type="ECO:0000313" key="1">
    <source>
        <dbReference type="EMBL" id="KAE9401792.1"/>
    </source>
</evidence>
<dbReference type="AlphaFoldDB" id="A0A6A4HRP7"/>
<keyword evidence="2" id="KW-1185">Reference proteome</keyword>
<dbReference type="Gene3D" id="3.40.630.30">
    <property type="match status" value="1"/>
</dbReference>
<sequence>MAKSMTGKSVKSKEKFTPFEITREGQTFLIRQARNEDLENMAWVAAEAFLDDMMMNYIAGTTESFMLPGGRTIVVEAKEQEASSANGKGGNIAAAAMWYGPRKELGNIASLRGGVLTPLWNWGLRGDPWSTEKSLKVSFGKALKQRRLKQEDAWFLQLIFTVKRFEGRAMRKSAPLRMWMPPFILDTDSERARARYLHLGFEVGDFFSRVFQVLDHLRQIIEPWCSVGVGKVDSKGCRPLDKEKRKRRDELTGFSVTCMVNVSESGLPRLA</sequence>
<dbReference type="EMBL" id="ML769442">
    <property type="protein sequence ID" value="KAE9401792.1"/>
    <property type="molecule type" value="Genomic_DNA"/>
</dbReference>
<proteinExistence type="predicted"/>